<keyword evidence="3 5" id="KW-0012">Acyltransferase</keyword>
<evidence type="ECO:0000256" key="2">
    <source>
        <dbReference type="ARBA" id="ARBA00022679"/>
    </source>
</evidence>
<dbReference type="GO" id="GO:0006654">
    <property type="term" value="P:phosphatidic acid biosynthetic process"/>
    <property type="evidence" value="ECO:0007669"/>
    <property type="project" value="TreeGrafter"/>
</dbReference>
<proteinExistence type="predicted"/>
<sequence length="178" mass="20599">MGWISKRLYNALGWRIRGSFPSSVKKMIVIAVPHTSWHDFYMGLIFRSVLDEEINFLGKKELFKWPLGIFFRSLGGTPLNRVKGQNQVEQISALFAKKDIFRLALSPEGTRRKVDTWKTGFYYIALKAQVPILPVTMNFKDKEHHIGNLFYPTGDITKDMIELRSFFKNIKGKVPENS</sequence>
<dbReference type="PANTHER" id="PTHR10434:SF9">
    <property type="entry name" value="PHOSPHOLIPID_GLYCEROL ACYLTRANSFERASE DOMAIN-CONTAINING PROTEIN"/>
    <property type="match status" value="1"/>
</dbReference>
<dbReference type="PANTHER" id="PTHR10434">
    <property type="entry name" value="1-ACYL-SN-GLYCEROL-3-PHOSPHATE ACYLTRANSFERASE"/>
    <property type="match status" value="1"/>
</dbReference>
<keyword evidence="6" id="KW-1185">Reference proteome</keyword>
<dbReference type="GO" id="GO:0003841">
    <property type="term" value="F:1-acylglycerol-3-phosphate O-acyltransferase activity"/>
    <property type="evidence" value="ECO:0007669"/>
    <property type="project" value="TreeGrafter"/>
</dbReference>
<keyword evidence="2 5" id="KW-0808">Transferase</keyword>
<dbReference type="SUPFAM" id="SSF69593">
    <property type="entry name" value="Glycerol-3-phosphate (1)-acyltransferase"/>
    <property type="match status" value="1"/>
</dbReference>
<comment type="pathway">
    <text evidence="1">Lipid metabolism.</text>
</comment>
<comment type="caution">
    <text evidence="5">The sequence shown here is derived from an EMBL/GenBank/DDBJ whole genome shotgun (WGS) entry which is preliminary data.</text>
</comment>
<gene>
    <name evidence="5" type="ORF">DSM00_1264</name>
</gene>
<feature type="domain" description="Phospholipid/glycerol acyltransferase" evidence="4">
    <location>
        <begin position="28"/>
        <end position="140"/>
    </location>
</feature>
<dbReference type="InterPro" id="IPR002123">
    <property type="entry name" value="Plipid/glycerol_acylTrfase"/>
</dbReference>
<dbReference type="RefSeq" id="WP_128757159.1">
    <property type="nucleotide sequence ID" value="NZ_QOVM01000002.1"/>
</dbReference>
<dbReference type="EMBL" id="QOVM01000002">
    <property type="protein sequence ID" value="RXG23649.1"/>
    <property type="molecule type" value="Genomic_DNA"/>
</dbReference>
<dbReference type="Proteomes" id="UP000289238">
    <property type="component" value="Unassembled WGS sequence"/>
</dbReference>
<evidence type="ECO:0000259" key="4">
    <source>
        <dbReference type="SMART" id="SM00563"/>
    </source>
</evidence>
<reference evidence="5 6" key="1">
    <citation type="submission" date="2018-07" db="EMBL/GenBank/DDBJ databases">
        <title>Leeuwenhoekiella genomics.</title>
        <authorList>
            <person name="Tahon G."/>
            <person name="Willems A."/>
        </authorList>
    </citation>
    <scope>NUCLEOTIDE SEQUENCE [LARGE SCALE GENOMIC DNA]</scope>
    <source>
        <strain evidence="5 6">LMG 22550</strain>
    </source>
</reference>
<protein>
    <submittedName>
        <fullName evidence="5">1-acyl-sn-glycerol-3-phosphate acyltransferase</fullName>
    </submittedName>
</protein>
<accession>A0A4Q0PCC1</accession>
<organism evidence="5 6">
    <name type="scientific">Leeuwenhoekiella aequorea</name>
    <dbReference type="NCBI Taxonomy" id="283736"/>
    <lineage>
        <taxon>Bacteria</taxon>
        <taxon>Pseudomonadati</taxon>
        <taxon>Bacteroidota</taxon>
        <taxon>Flavobacteriia</taxon>
        <taxon>Flavobacteriales</taxon>
        <taxon>Flavobacteriaceae</taxon>
        <taxon>Leeuwenhoekiella</taxon>
    </lineage>
</organism>
<dbReference type="Pfam" id="PF01553">
    <property type="entry name" value="Acyltransferase"/>
    <property type="match status" value="1"/>
</dbReference>
<dbReference type="SMART" id="SM00563">
    <property type="entry name" value="PlsC"/>
    <property type="match status" value="1"/>
</dbReference>
<dbReference type="OrthoDB" id="9796839at2"/>
<evidence type="ECO:0000313" key="6">
    <source>
        <dbReference type="Proteomes" id="UP000289238"/>
    </source>
</evidence>
<evidence type="ECO:0000313" key="5">
    <source>
        <dbReference type="EMBL" id="RXG23649.1"/>
    </source>
</evidence>
<evidence type="ECO:0000256" key="1">
    <source>
        <dbReference type="ARBA" id="ARBA00005189"/>
    </source>
</evidence>
<evidence type="ECO:0000256" key="3">
    <source>
        <dbReference type="ARBA" id="ARBA00023315"/>
    </source>
</evidence>
<dbReference type="AlphaFoldDB" id="A0A4Q0PCC1"/>
<name>A0A4Q0PCC1_9FLAO</name>